<keyword evidence="1" id="KW-1133">Transmembrane helix</keyword>
<protein>
    <recommendedName>
        <fullName evidence="4">Homeodomain-like domain-containing protein</fullName>
    </recommendedName>
</protein>
<sequence length="89" mass="9987">MKTDLDIMEILAAYDLTGSYHKAAELVGCDHHTVRRYVALRRAGAYTTAVWASILGNVLVAEYFIVQRMLAPLARRQQRRDAPLVSTPV</sequence>
<proteinExistence type="predicted"/>
<keyword evidence="1" id="KW-0472">Membrane</keyword>
<keyword evidence="3" id="KW-1185">Reference proteome</keyword>
<gene>
    <name evidence="2" type="ORF">SAMN05216276_102851</name>
</gene>
<accession>A0A239KQ43</accession>
<evidence type="ECO:0000313" key="2">
    <source>
        <dbReference type="EMBL" id="SNT20130.1"/>
    </source>
</evidence>
<feature type="transmembrane region" description="Helical" evidence="1">
    <location>
        <begin position="43"/>
        <end position="66"/>
    </location>
</feature>
<dbReference type="AlphaFoldDB" id="A0A239KQ43"/>
<evidence type="ECO:0000256" key="1">
    <source>
        <dbReference type="SAM" id="Phobius"/>
    </source>
</evidence>
<dbReference type="Proteomes" id="UP000198282">
    <property type="component" value="Unassembled WGS sequence"/>
</dbReference>
<dbReference type="EMBL" id="FZOD01000028">
    <property type="protein sequence ID" value="SNT20130.1"/>
    <property type="molecule type" value="Genomic_DNA"/>
</dbReference>
<reference evidence="2 3" key="1">
    <citation type="submission" date="2017-06" db="EMBL/GenBank/DDBJ databases">
        <authorList>
            <person name="Kim H.J."/>
            <person name="Triplett B.A."/>
        </authorList>
    </citation>
    <scope>NUCLEOTIDE SEQUENCE [LARGE SCALE GENOMIC DNA]</scope>
    <source>
        <strain evidence="2 3">CGMCC 4.2132</strain>
    </source>
</reference>
<evidence type="ECO:0008006" key="4">
    <source>
        <dbReference type="Google" id="ProtNLM"/>
    </source>
</evidence>
<name>A0A239KQ43_9ACTN</name>
<dbReference type="OrthoDB" id="4698148at2"/>
<keyword evidence="1" id="KW-0812">Transmembrane</keyword>
<evidence type="ECO:0000313" key="3">
    <source>
        <dbReference type="Proteomes" id="UP000198282"/>
    </source>
</evidence>
<organism evidence="2 3">
    <name type="scientific">Streptosporangium subroseum</name>
    <dbReference type="NCBI Taxonomy" id="106412"/>
    <lineage>
        <taxon>Bacteria</taxon>
        <taxon>Bacillati</taxon>
        <taxon>Actinomycetota</taxon>
        <taxon>Actinomycetes</taxon>
        <taxon>Streptosporangiales</taxon>
        <taxon>Streptosporangiaceae</taxon>
        <taxon>Streptosporangium</taxon>
    </lineage>
</organism>